<dbReference type="Pfam" id="PF07813">
    <property type="entry name" value="LTXXQ"/>
    <property type="match status" value="1"/>
</dbReference>
<evidence type="ECO:0000313" key="2">
    <source>
        <dbReference type="EMBL" id="GJD49470.1"/>
    </source>
</evidence>
<gene>
    <name evidence="2" type="ORF">OPKNFCMD_2201</name>
</gene>
<feature type="chain" id="PRO_5046576123" description="LTXXQ motif family protein" evidence="1">
    <location>
        <begin position="23"/>
        <end position="175"/>
    </location>
</feature>
<name>A0ABQ4QVT3_9HYPH</name>
<evidence type="ECO:0000313" key="3">
    <source>
        <dbReference type="Proteomes" id="UP001055167"/>
    </source>
</evidence>
<dbReference type="RefSeq" id="WP_238313235.1">
    <property type="nucleotide sequence ID" value="NZ_BPQH01000006.1"/>
</dbReference>
<organism evidence="2 3">
    <name type="scientific">Methylobacterium crusticola</name>
    <dbReference type="NCBI Taxonomy" id="1697972"/>
    <lineage>
        <taxon>Bacteria</taxon>
        <taxon>Pseudomonadati</taxon>
        <taxon>Pseudomonadota</taxon>
        <taxon>Alphaproteobacteria</taxon>
        <taxon>Hyphomicrobiales</taxon>
        <taxon>Methylobacteriaceae</taxon>
        <taxon>Methylobacterium</taxon>
    </lineage>
</organism>
<proteinExistence type="predicted"/>
<comment type="caution">
    <text evidence="2">The sequence shown here is derived from an EMBL/GenBank/DDBJ whole genome shotgun (WGS) entry which is preliminary data.</text>
</comment>
<sequence length="175" mass="18732">MRRMIIGLVGASVAGSACYAQGGDPPAAPGPRAQTVAHADVSDDGHRFGPEDRRAFTEARIAALHAGLTLTPAQEALWPPVEQAIRGLIKVGRDQREAMREHGRDWVATNAPEALRARADGLAARADALRKLADASQPLYATLDQRQKQRAVILARPMGAHPGGMRGGPHHRHDD</sequence>
<protein>
    <recommendedName>
        <fullName evidence="4">LTXXQ motif family protein</fullName>
    </recommendedName>
</protein>
<reference evidence="2" key="2">
    <citation type="submission" date="2021-08" db="EMBL/GenBank/DDBJ databases">
        <authorList>
            <person name="Tani A."/>
            <person name="Ola A."/>
            <person name="Ogura Y."/>
            <person name="Katsura K."/>
            <person name="Hayashi T."/>
        </authorList>
    </citation>
    <scope>NUCLEOTIDE SEQUENCE</scope>
    <source>
        <strain evidence="2">KCTC 52305</strain>
    </source>
</reference>
<keyword evidence="3" id="KW-1185">Reference proteome</keyword>
<dbReference type="EMBL" id="BPQH01000006">
    <property type="protein sequence ID" value="GJD49470.1"/>
    <property type="molecule type" value="Genomic_DNA"/>
</dbReference>
<keyword evidence="1" id="KW-0732">Signal</keyword>
<accession>A0ABQ4QVT3</accession>
<evidence type="ECO:0000256" key="1">
    <source>
        <dbReference type="SAM" id="SignalP"/>
    </source>
</evidence>
<dbReference type="Proteomes" id="UP001055167">
    <property type="component" value="Unassembled WGS sequence"/>
</dbReference>
<reference evidence="2" key="1">
    <citation type="journal article" date="2021" name="Front. Microbiol.">
        <title>Comprehensive Comparative Genomics and Phenotyping of Methylobacterium Species.</title>
        <authorList>
            <person name="Alessa O."/>
            <person name="Ogura Y."/>
            <person name="Fujitani Y."/>
            <person name="Takami H."/>
            <person name="Hayashi T."/>
            <person name="Sahin N."/>
            <person name="Tani A."/>
        </authorList>
    </citation>
    <scope>NUCLEOTIDE SEQUENCE</scope>
    <source>
        <strain evidence="2">KCTC 52305</strain>
    </source>
</reference>
<feature type="signal peptide" evidence="1">
    <location>
        <begin position="1"/>
        <end position="22"/>
    </location>
</feature>
<dbReference type="InterPro" id="IPR012899">
    <property type="entry name" value="LTXXQ"/>
</dbReference>
<evidence type="ECO:0008006" key="4">
    <source>
        <dbReference type="Google" id="ProtNLM"/>
    </source>
</evidence>
<dbReference type="PROSITE" id="PS51257">
    <property type="entry name" value="PROKAR_LIPOPROTEIN"/>
    <property type="match status" value="1"/>
</dbReference>